<dbReference type="InterPro" id="IPR011032">
    <property type="entry name" value="GroES-like_sf"/>
</dbReference>
<proteinExistence type="predicted"/>
<feature type="domain" description="Enoyl reductase (ER)" evidence="1">
    <location>
        <begin position="14"/>
        <end position="325"/>
    </location>
</feature>
<accession>A0A6A9JP95</accession>
<dbReference type="Pfam" id="PF08240">
    <property type="entry name" value="ADH_N"/>
    <property type="match status" value="1"/>
</dbReference>
<protein>
    <submittedName>
        <fullName evidence="2">Zinc-binding dehydrogenase</fullName>
    </submittedName>
</protein>
<evidence type="ECO:0000259" key="1">
    <source>
        <dbReference type="SMART" id="SM00829"/>
    </source>
</evidence>
<dbReference type="SUPFAM" id="SSF50129">
    <property type="entry name" value="GroES-like"/>
    <property type="match status" value="1"/>
</dbReference>
<reference evidence="2" key="1">
    <citation type="submission" date="2019-11" db="EMBL/GenBank/DDBJ databases">
        <title>Genomes of ocular Pseudomonas aeruginosa isolates.</title>
        <authorList>
            <person name="Khan M."/>
            <person name="Rice S.A."/>
            <person name="Willcox M.D.P."/>
            <person name="Stapleton F."/>
        </authorList>
    </citation>
    <scope>NUCLEOTIDE SEQUENCE</scope>
    <source>
        <strain evidence="2">PA206</strain>
    </source>
</reference>
<dbReference type="SUPFAM" id="SSF51735">
    <property type="entry name" value="NAD(P)-binding Rossmann-fold domains"/>
    <property type="match status" value="1"/>
</dbReference>
<dbReference type="Gene3D" id="3.90.180.10">
    <property type="entry name" value="Medium-chain alcohol dehydrogenases, catalytic domain"/>
    <property type="match status" value="1"/>
</dbReference>
<dbReference type="RefSeq" id="WP_110194162.1">
    <property type="nucleotide sequence ID" value="NZ_CP029660.1"/>
</dbReference>
<dbReference type="InterPro" id="IPR013154">
    <property type="entry name" value="ADH-like_N"/>
</dbReference>
<gene>
    <name evidence="2" type="ORF">GNQ20_07930</name>
</gene>
<evidence type="ECO:0000313" key="2">
    <source>
        <dbReference type="EMBL" id="MUI57724.1"/>
    </source>
</evidence>
<sequence length="327" mass="34806">MSNDYLAWGWTPGAGLDGLHLLRKPLPTPGPGEVLVANRAIALNPVDWKIVEWGHAAWSQDHVPGVDGVGRVVATGAGCDLALGSRVAYHQWLGRDGSFAEYTLLDADALLALPGGLDEARAAALPCPALTAWQALEKLPGGGPRDVLVVGAGGAVGLFLAQLAVRRGWRVWATAATEHREPLLGLGVLGVFDYRRADWRDALAQCLGERSLFAVFDTVSGEHAAGLASLLGYNGHLVCIQDRLESAPLPAFGTAISLHEVALNSIHSHAGGADRADLRRAASRLLHDLRDGDLRLPPLLSFDFQALPQALRALRDGSRKGKWIARL</sequence>
<dbReference type="PANTHER" id="PTHR43482:SF1">
    <property type="entry name" value="PROTEIN AST1-RELATED"/>
    <property type="match status" value="1"/>
</dbReference>
<dbReference type="CDD" id="cd08271">
    <property type="entry name" value="MDR5"/>
    <property type="match status" value="1"/>
</dbReference>
<organism evidence="2">
    <name type="scientific">Pseudomonas aeruginosa</name>
    <dbReference type="NCBI Taxonomy" id="287"/>
    <lineage>
        <taxon>Bacteria</taxon>
        <taxon>Pseudomonadati</taxon>
        <taxon>Pseudomonadota</taxon>
        <taxon>Gammaproteobacteria</taxon>
        <taxon>Pseudomonadales</taxon>
        <taxon>Pseudomonadaceae</taxon>
        <taxon>Pseudomonas</taxon>
    </lineage>
</organism>
<dbReference type="InterPro" id="IPR052585">
    <property type="entry name" value="Lipid_raft_assoc_Zn_ADH"/>
</dbReference>
<dbReference type="InterPro" id="IPR020843">
    <property type="entry name" value="ER"/>
</dbReference>
<dbReference type="InterPro" id="IPR036291">
    <property type="entry name" value="NAD(P)-bd_dom_sf"/>
</dbReference>
<comment type="caution">
    <text evidence="2">The sequence shown here is derived from an EMBL/GenBank/DDBJ whole genome shotgun (WGS) entry which is preliminary data.</text>
</comment>
<dbReference type="Pfam" id="PF13602">
    <property type="entry name" value="ADH_zinc_N_2"/>
    <property type="match status" value="1"/>
</dbReference>
<dbReference type="SMART" id="SM00829">
    <property type="entry name" value="PKS_ER"/>
    <property type="match status" value="1"/>
</dbReference>
<dbReference type="PANTHER" id="PTHR43482">
    <property type="entry name" value="PROTEIN AST1-RELATED"/>
    <property type="match status" value="1"/>
</dbReference>
<name>A0A6A9JP95_PSEAI</name>
<dbReference type="AlphaFoldDB" id="A0A6A9JP95"/>
<dbReference type="EMBL" id="WOAJ01000002">
    <property type="protein sequence ID" value="MUI57724.1"/>
    <property type="molecule type" value="Genomic_DNA"/>
</dbReference>
<dbReference type="Gene3D" id="3.40.50.720">
    <property type="entry name" value="NAD(P)-binding Rossmann-like Domain"/>
    <property type="match status" value="1"/>
</dbReference>
<dbReference type="GO" id="GO:0016491">
    <property type="term" value="F:oxidoreductase activity"/>
    <property type="evidence" value="ECO:0007669"/>
    <property type="project" value="InterPro"/>
</dbReference>